<dbReference type="EMBL" id="BQXS01011454">
    <property type="protein sequence ID" value="GKT37334.1"/>
    <property type="molecule type" value="Genomic_DNA"/>
</dbReference>
<sequence length="394" mass="43902">SGYGCIEFSQLIIKFPTPKPVTELYLCLSKGLKQPKELDIVCNYYSPDESPHTDDPKIEIETEKVVSKTVHDLQFFDDPSHSKSILKEVQVQRCHSDSSCEWHSIKLTPPIPLAPIVQSPPRESEEGDEDVLNPYIPSLLSSISIKCLMSWGGLSHCRVDQLRVISTSPSIGVEDAREEEEKEQGSDRIIGDIRVSPTQDIICDIISTSKRYPVSLGSSIVAPQEVPQIPPATIKGVFFPGNGHSSSIDIETSSQEDLDQAKVLFCQGIQGLFLRSLSFSIPSDIYSTKQIEGISMCLLGGKYQPRKISVKFTLHDGEGITDGYCFSIPKIEEGKWNWIRCPLRLDISPHSPLSSSEVKPGHELLMISDCSFISVESWGSSEWGFIHSIRFIYR</sequence>
<accession>A0ABQ5L0L1</accession>
<proteinExistence type="predicted"/>
<comment type="caution">
    <text evidence="1">The sequence shown here is derived from an EMBL/GenBank/DDBJ whole genome shotgun (WGS) entry which is preliminary data.</text>
</comment>
<gene>
    <name evidence="1" type="ORF">ADUPG1_010139</name>
</gene>
<protein>
    <submittedName>
        <fullName evidence="1">Uncharacterized protein</fullName>
    </submittedName>
</protein>
<organism evidence="1 2">
    <name type="scientific">Aduncisulcus paluster</name>
    <dbReference type="NCBI Taxonomy" id="2918883"/>
    <lineage>
        <taxon>Eukaryota</taxon>
        <taxon>Metamonada</taxon>
        <taxon>Carpediemonas-like organisms</taxon>
        <taxon>Aduncisulcus</taxon>
    </lineage>
</organism>
<feature type="non-terminal residue" evidence="1">
    <location>
        <position position="1"/>
    </location>
</feature>
<dbReference type="Proteomes" id="UP001057375">
    <property type="component" value="Unassembled WGS sequence"/>
</dbReference>
<evidence type="ECO:0000313" key="2">
    <source>
        <dbReference type="Proteomes" id="UP001057375"/>
    </source>
</evidence>
<name>A0ABQ5L0L1_9EUKA</name>
<reference evidence="1" key="1">
    <citation type="submission" date="2022-03" db="EMBL/GenBank/DDBJ databases">
        <title>Draft genome sequence of Aduncisulcus paluster, a free-living microaerophilic Fornicata.</title>
        <authorList>
            <person name="Yuyama I."/>
            <person name="Kume K."/>
            <person name="Tamura T."/>
            <person name="Inagaki Y."/>
            <person name="Hashimoto T."/>
        </authorList>
    </citation>
    <scope>NUCLEOTIDE SEQUENCE</scope>
    <source>
        <strain evidence="1">NY0171</strain>
    </source>
</reference>
<evidence type="ECO:0000313" key="1">
    <source>
        <dbReference type="EMBL" id="GKT37334.1"/>
    </source>
</evidence>
<keyword evidence="2" id="KW-1185">Reference proteome</keyword>